<dbReference type="Proteomes" id="UP000053342">
    <property type="component" value="Unassembled WGS sequence"/>
</dbReference>
<reference evidence="1 2" key="1">
    <citation type="submission" date="2015-01" db="EMBL/GenBank/DDBJ databases">
        <title>The Genome Sequence of Exophiala oligosperma CBS72588.</title>
        <authorList>
            <consortium name="The Broad Institute Genomics Platform"/>
            <person name="Cuomo C."/>
            <person name="de Hoog S."/>
            <person name="Gorbushina A."/>
            <person name="Stielow B."/>
            <person name="Teixiera M."/>
            <person name="Abouelleil A."/>
            <person name="Chapman S.B."/>
            <person name="Priest M."/>
            <person name="Young S.K."/>
            <person name="Wortman J."/>
            <person name="Nusbaum C."/>
            <person name="Birren B."/>
        </authorList>
    </citation>
    <scope>NUCLEOTIDE SEQUENCE [LARGE SCALE GENOMIC DNA]</scope>
    <source>
        <strain evidence="1 2">CBS 72588</strain>
    </source>
</reference>
<dbReference type="RefSeq" id="XP_016259279.1">
    <property type="nucleotide sequence ID" value="XM_016410257.1"/>
</dbReference>
<proteinExistence type="predicted"/>
<dbReference type="HOGENOM" id="CLU_062848_1_0_1"/>
<dbReference type="PANTHER" id="PTHR42052">
    <property type="entry name" value="ABM DOMAIN-CONTAINING PROTEIN"/>
    <property type="match status" value="1"/>
</dbReference>
<evidence type="ECO:0008006" key="3">
    <source>
        <dbReference type="Google" id="ProtNLM"/>
    </source>
</evidence>
<gene>
    <name evidence="1" type="ORF">PV06_08875</name>
</gene>
<organism evidence="1 2">
    <name type="scientific">Exophiala oligosperma</name>
    <dbReference type="NCBI Taxonomy" id="215243"/>
    <lineage>
        <taxon>Eukaryota</taxon>
        <taxon>Fungi</taxon>
        <taxon>Dikarya</taxon>
        <taxon>Ascomycota</taxon>
        <taxon>Pezizomycotina</taxon>
        <taxon>Eurotiomycetes</taxon>
        <taxon>Chaetothyriomycetidae</taxon>
        <taxon>Chaetothyriales</taxon>
        <taxon>Herpotrichiellaceae</taxon>
        <taxon>Exophiala</taxon>
    </lineage>
</organism>
<dbReference type="AlphaFoldDB" id="A0A0D2D7G0"/>
<dbReference type="OrthoDB" id="3542212at2759"/>
<dbReference type="EMBL" id="KN847340">
    <property type="protein sequence ID" value="KIW39063.1"/>
    <property type="molecule type" value="Genomic_DNA"/>
</dbReference>
<protein>
    <recommendedName>
        <fullName evidence="3">ABM domain-containing protein</fullName>
    </recommendedName>
</protein>
<dbReference type="PANTHER" id="PTHR42052:SF1">
    <property type="entry name" value="ABM DOMAIN-CONTAINING PROTEIN"/>
    <property type="match status" value="1"/>
</dbReference>
<evidence type="ECO:0000313" key="2">
    <source>
        <dbReference type="Proteomes" id="UP000053342"/>
    </source>
</evidence>
<evidence type="ECO:0000313" key="1">
    <source>
        <dbReference type="EMBL" id="KIW39063.1"/>
    </source>
</evidence>
<dbReference type="GeneID" id="27360949"/>
<dbReference type="VEuPathDB" id="FungiDB:PV06_08875"/>
<dbReference type="Gene3D" id="3.30.70.100">
    <property type="match status" value="1"/>
</dbReference>
<accession>A0A0D2D7G0</accession>
<sequence>MAIIELAHISLKDGLTATDPTLKKNLKEVKRVIEEYSRLVTLFYTQVDDPTSMFVIGAWETKDAHQHGFNGSPQQGQILGLVKDQMDIDWMHYMDIEQSRIPLDAPVLMLNKAVFKRGVHHLAIDNEFAQRTSTMGGARHGAVSTWNIPKDDKEHAVRVHFSGWDTADEAVESVAGVIATGKTFVPHILEARLFITERTVLD</sequence>
<name>A0A0D2D7G0_9EURO</name>
<keyword evidence="2" id="KW-1185">Reference proteome</keyword>